<feature type="transmembrane region" description="Helical" evidence="1">
    <location>
        <begin position="6"/>
        <end position="27"/>
    </location>
</feature>
<sequence>MKEQNIILLLGYMLILDKFTYHSTMILTHKND</sequence>
<dbReference type="AlphaFoldDB" id="A0A2P2Q2S7"/>
<evidence type="ECO:0000256" key="1">
    <source>
        <dbReference type="SAM" id="Phobius"/>
    </source>
</evidence>
<protein>
    <submittedName>
        <fullName evidence="2">Uncharacterized protein</fullName>
    </submittedName>
</protein>
<proteinExistence type="predicted"/>
<keyword evidence="1" id="KW-0812">Transmembrane</keyword>
<accession>A0A2P2Q2S7</accession>
<reference evidence="2" key="1">
    <citation type="submission" date="2018-02" db="EMBL/GenBank/DDBJ databases">
        <title>Rhizophora mucronata_Transcriptome.</title>
        <authorList>
            <person name="Meera S.P."/>
            <person name="Sreeshan A."/>
            <person name="Augustine A."/>
        </authorList>
    </citation>
    <scope>NUCLEOTIDE SEQUENCE</scope>
    <source>
        <tissue evidence="2">Leaf</tissue>
    </source>
</reference>
<name>A0A2P2Q2S7_RHIMU</name>
<evidence type="ECO:0000313" key="2">
    <source>
        <dbReference type="EMBL" id="MBX61298.1"/>
    </source>
</evidence>
<keyword evidence="1" id="KW-1133">Transmembrane helix</keyword>
<dbReference type="EMBL" id="GGEC01080814">
    <property type="protein sequence ID" value="MBX61298.1"/>
    <property type="molecule type" value="Transcribed_RNA"/>
</dbReference>
<keyword evidence="1" id="KW-0472">Membrane</keyword>
<organism evidence="2">
    <name type="scientific">Rhizophora mucronata</name>
    <name type="common">Asiatic mangrove</name>
    <dbReference type="NCBI Taxonomy" id="61149"/>
    <lineage>
        <taxon>Eukaryota</taxon>
        <taxon>Viridiplantae</taxon>
        <taxon>Streptophyta</taxon>
        <taxon>Embryophyta</taxon>
        <taxon>Tracheophyta</taxon>
        <taxon>Spermatophyta</taxon>
        <taxon>Magnoliopsida</taxon>
        <taxon>eudicotyledons</taxon>
        <taxon>Gunneridae</taxon>
        <taxon>Pentapetalae</taxon>
        <taxon>rosids</taxon>
        <taxon>fabids</taxon>
        <taxon>Malpighiales</taxon>
        <taxon>Rhizophoraceae</taxon>
        <taxon>Rhizophora</taxon>
    </lineage>
</organism>